<organism evidence="2">
    <name type="scientific">marine metagenome</name>
    <dbReference type="NCBI Taxonomy" id="408172"/>
    <lineage>
        <taxon>unclassified sequences</taxon>
        <taxon>metagenomes</taxon>
        <taxon>ecological metagenomes</taxon>
    </lineage>
</organism>
<name>A0A381YZ41_9ZZZZ</name>
<dbReference type="AlphaFoldDB" id="A0A381YZ41"/>
<accession>A0A381YZ41</accession>
<evidence type="ECO:0000256" key="1">
    <source>
        <dbReference type="SAM" id="MobiDB-lite"/>
    </source>
</evidence>
<sequence>MRSVMTAATVVSQGKLKSLGPEIHDDVSDGKE</sequence>
<gene>
    <name evidence="2" type="ORF">METZ01_LOCUS135073</name>
</gene>
<proteinExistence type="predicted"/>
<protein>
    <submittedName>
        <fullName evidence="2">Uncharacterized protein</fullName>
    </submittedName>
</protein>
<feature type="region of interest" description="Disordered" evidence="1">
    <location>
        <begin position="1"/>
        <end position="32"/>
    </location>
</feature>
<reference evidence="2" key="1">
    <citation type="submission" date="2018-05" db="EMBL/GenBank/DDBJ databases">
        <authorList>
            <person name="Lanie J.A."/>
            <person name="Ng W.-L."/>
            <person name="Kazmierczak K.M."/>
            <person name="Andrzejewski T.M."/>
            <person name="Davidsen T.M."/>
            <person name="Wayne K.J."/>
            <person name="Tettelin H."/>
            <person name="Glass J.I."/>
            <person name="Rusch D."/>
            <person name="Podicherti R."/>
            <person name="Tsui H.-C.T."/>
            <person name="Winkler M.E."/>
        </authorList>
    </citation>
    <scope>NUCLEOTIDE SEQUENCE</scope>
</reference>
<feature type="compositionally biased region" description="Basic and acidic residues" evidence="1">
    <location>
        <begin position="22"/>
        <end position="32"/>
    </location>
</feature>
<dbReference type="EMBL" id="UINC01019423">
    <property type="protein sequence ID" value="SVA82219.1"/>
    <property type="molecule type" value="Genomic_DNA"/>
</dbReference>
<evidence type="ECO:0000313" key="2">
    <source>
        <dbReference type="EMBL" id="SVA82219.1"/>
    </source>
</evidence>